<keyword evidence="1" id="KW-0732">Signal</keyword>
<feature type="signal peptide" evidence="1">
    <location>
        <begin position="1"/>
        <end position="24"/>
    </location>
</feature>
<feature type="chain" id="PRO_5015718939" description="Lipoprotein" evidence="1">
    <location>
        <begin position="25"/>
        <end position="99"/>
    </location>
</feature>
<sequence length="99" mass="10753">MRAAFALAPVLALLAACGPMTVQQAERACYDRARLAQKPRGELAIGTNSRGRTSGELEISVSSDWLTGKDPSAVYETCVMSKSGEPPRRPLYDRPDWKG</sequence>
<gene>
    <name evidence="2" type="ORF">C5F44_16535</name>
</gene>
<dbReference type="AlphaFoldDB" id="A0A2T4J4H4"/>
<accession>A0A2T4J4H4</accession>
<comment type="caution">
    <text evidence="2">The sequence shown here is derived from an EMBL/GenBank/DDBJ whole genome shotgun (WGS) entry which is preliminary data.</text>
</comment>
<name>A0A2T4J4H4_FUSBL</name>
<evidence type="ECO:0000313" key="2">
    <source>
        <dbReference type="EMBL" id="PTE12810.1"/>
    </source>
</evidence>
<proteinExistence type="predicted"/>
<dbReference type="Proteomes" id="UP000241362">
    <property type="component" value="Unassembled WGS sequence"/>
</dbReference>
<keyword evidence="3" id="KW-1185">Reference proteome</keyword>
<evidence type="ECO:0000313" key="3">
    <source>
        <dbReference type="Proteomes" id="UP000241362"/>
    </source>
</evidence>
<evidence type="ECO:0008006" key="4">
    <source>
        <dbReference type="Google" id="ProtNLM"/>
    </source>
</evidence>
<dbReference type="PROSITE" id="PS51257">
    <property type="entry name" value="PROKAR_LIPOPROTEIN"/>
    <property type="match status" value="1"/>
</dbReference>
<dbReference type="EMBL" id="PZKE01000027">
    <property type="protein sequence ID" value="PTE12810.1"/>
    <property type="molecule type" value="Genomic_DNA"/>
</dbReference>
<reference evidence="2 3" key="1">
    <citation type="submission" date="2018-03" db="EMBL/GenBank/DDBJ databases">
        <title>Rhodobacter blasticus.</title>
        <authorList>
            <person name="Meyer T.E."/>
            <person name="Miller S."/>
            <person name="Lodha T."/>
            <person name="Gandham S."/>
            <person name="Chintalapati S."/>
            <person name="Chintalapati V.R."/>
        </authorList>
    </citation>
    <scope>NUCLEOTIDE SEQUENCE [LARGE SCALE GENOMIC DNA]</scope>
    <source>
        <strain evidence="2 3">DSM 2131</strain>
    </source>
</reference>
<organism evidence="2 3">
    <name type="scientific">Fuscovulum blasticum DSM 2131</name>
    <dbReference type="NCBI Taxonomy" id="1188250"/>
    <lineage>
        <taxon>Bacteria</taxon>
        <taxon>Pseudomonadati</taxon>
        <taxon>Pseudomonadota</taxon>
        <taxon>Alphaproteobacteria</taxon>
        <taxon>Rhodobacterales</taxon>
        <taxon>Paracoccaceae</taxon>
        <taxon>Pseudogemmobacter</taxon>
    </lineage>
</organism>
<evidence type="ECO:0000256" key="1">
    <source>
        <dbReference type="SAM" id="SignalP"/>
    </source>
</evidence>
<protein>
    <recommendedName>
        <fullName evidence="4">Lipoprotein</fullName>
    </recommendedName>
</protein>